<dbReference type="Gene3D" id="3.40.50.300">
    <property type="entry name" value="P-loop containing nucleotide triphosphate hydrolases"/>
    <property type="match status" value="1"/>
</dbReference>
<organism evidence="1 2">
    <name type="scientific">Pseudomonas syringae</name>
    <dbReference type="NCBI Taxonomy" id="317"/>
    <lineage>
        <taxon>Bacteria</taxon>
        <taxon>Pseudomonadati</taxon>
        <taxon>Pseudomonadota</taxon>
        <taxon>Gammaproteobacteria</taxon>
        <taxon>Pseudomonadales</taxon>
        <taxon>Pseudomonadaceae</taxon>
        <taxon>Pseudomonas</taxon>
    </lineage>
</organism>
<gene>
    <name evidence="1" type="ORF">SAMN05444065_106188</name>
</gene>
<evidence type="ECO:0000313" key="2">
    <source>
        <dbReference type="Proteomes" id="UP000183083"/>
    </source>
</evidence>
<reference evidence="1 2" key="1">
    <citation type="submission" date="2016-10" db="EMBL/GenBank/DDBJ databases">
        <authorList>
            <person name="Varghese N."/>
            <person name="Submissions S."/>
        </authorList>
    </citation>
    <scope>NUCLEOTIDE SEQUENCE [LARGE SCALE GENOMIC DNA]</scope>
    <source>
        <strain evidence="1 2">BS0292</strain>
    </source>
</reference>
<evidence type="ECO:0008006" key="3">
    <source>
        <dbReference type="Google" id="ProtNLM"/>
    </source>
</evidence>
<evidence type="ECO:0000313" key="1">
    <source>
        <dbReference type="EMBL" id="SFO03710.1"/>
    </source>
</evidence>
<dbReference type="AlphaFoldDB" id="A0AB38BSW8"/>
<dbReference type="InterPro" id="IPR027417">
    <property type="entry name" value="P-loop_NTPase"/>
</dbReference>
<sequence>MLNRESRLDHIESIKLTLKNFATEETNSSIVLKGAWGTGKTFLWEQIVNSEGKRFKNRNYSYVSLFGISTLKDLKRALFENKVFRENANAKPSAETLKESFQDLGVRTTGWLKKGSSLMTDLTAFGFRGVGPAIEALQFFRVTDTLIVLDDFERKSASLHDKEVLGLISLLCESKSCRVLMLLNEQNLSDEYLTYHEKVFDYEVSFQPTAEEAASIAFDDATNSFETLKANCVALEINNLRLLKKINRYANIILNSITHADTKILDRAFQILPLAILAIYGGKKAIIDLDYILHERLKPHPDDSDANPLVQEQLAARIKKDELFAEYGLANIDQFDLSIINLVRNGYVEKTKLDELIKLFEEKIEHEKHTYQLSNAWSQYHKSFLNNEQSVIDTFNHAIKSGLHFFSLNELDSVAGLYYELNRASEIEPVIDDYFLNVIEASDLEDEDDVFNWPSNYYLSQKLKEHFNRDTHLNTLSFSAIIDQAYKHKHGMQSKGVLEKISSFDQMEYLSYFELLDTPDYTKIARMLLKCGQMSTSDEKIQKMYEATFLKTYKSFLDLASRSPLNESRMSKFRSYEKLYRSLAKFHI</sequence>
<proteinExistence type="predicted"/>
<accession>A0AB38BSW8</accession>
<comment type="caution">
    <text evidence="1">The sequence shown here is derived from an EMBL/GenBank/DDBJ whole genome shotgun (WGS) entry which is preliminary data.</text>
</comment>
<dbReference type="EMBL" id="FOVV01000006">
    <property type="protein sequence ID" value="SFO03710.1"/>
    <property type="molecule type" value="Genomic_DNA"/>
</dbReference>
<dbReference type="SUPFAM" id="SSF52540">
    <property type="entry name" value="P-loop containing nucleoside triphosphate hydrolases"/>
    <property type="match status" value="1"/>
</dbReference>
<name>A0AB38BSW8_PSESX</name>
<protein>
    <recommendedName>
        <fullName evidence="3">KAP NTPase domain-containing protein</fullName>
    </recommendedName>
</protein>
<dbReference type="Proteomes" id="UP000183083">
    <property type="component" value="Unassembled WGS sequence"/>
</dbReference>